<evidence type="ECO:0000313" key="2">
    <source>
        <dbReference type="EMBL" id="WFE90152.1"/>
    </source>
</evidence>
<dbReference type="EMBL" id="CP120863">
    <property type="protein sequence ID" value="WFE90152.1"/>
    <property type="molecule type" value="Genomic_DNA"/>
</dbReference>
<dbReference type="Pfam" id="PF13302">
    <property type="entry name" value="Acetyltransf_3"/>
    <property type="match status" value="1"/>
</dbReference>
<dbReference type="Proteomes" id="UP001209803">
    <property type="component" value="Chromosome"/>
</dbReference>
<dbReference type="PROSITE" id="PS51186">
    <property type="entry name" value="GNAT"/>
    <property type="match status" value="1"/>
</dbReference>
<dbReference type="PANTHER" id="PTHR43792">
    <property type="entry name" value="GNAT FAMILY, PUTATIVE (AFU_ORTHOLOGUE AFUA_3G00765)-RELATED-RELATED"/>
    <property type="match status" value="1"/>
</dbReference>
<dbReference type="InterPro" id="IPR016181">
    <property type="entry name" value="Acyl_CoA_acyltransferase"/>
</dbReference>
<dbReference type="SUPFAM" id="SSF55729">
    <property type="entry name" value="Acyl-CoA N-acyltransferases (Nat)"/>
    <property type="match status" value="1"/>
</dbReference>
<dbReference type="Gene3D" id="3.40.630.30">
    <property type="match status" value="1"/>
</dbReference>
<keyword evidence="3" id="KW-1185">Reference proteome</keyword>
<dbReference type="RefSeq" id="WP_152499164.1">
    <property type="nucleotide sequence ID" value="NZ_CP120863.1"/>
</dbReference>
<evidence type="ECO:0000259" key="1">
    <source>
        <dbReference type="PROSITE" id="PS51186"/>
    </source>
</evidence>
<accession>A0ABY8F7P5</accession>
<dbReference type="InterPro" id="IPR000182">
    <property type="entry name" value="GNAT_dom"/>
</dbReference>
<sequence>MTSDIYLETERLLLRAWRDDDLDPFAALCADPEVMRYFPDVMSRERSELLISKCREKQGSDGFCMAPIEVKDTGEFLGMVGLNRPTYAAPLPFEPCVEIGWRLKESSWGHGYASEAARAWLRFGFETIGLDEIVAFTIPDNLPSQKVMERIGMTRDAEGDFLHPSLPEDHPVALHVLYRLSKDVWLTQVQ</sequence>
<evidence type="ECO:0000313" key="3">
    <source>
        <dbReference type="Proteomes" id="UP001209803"/>
    </source>
</evidence>
<feature type="domain" description="N-acetyltransferase" evidence="1">
    <location>
        <begin position="12"/>
        <end position="183"/>
    </location>
</feature>
<protein>
    <submittedName>
        <fullName evidence="2">GNAT family N-acetyltransferase</fullName>
    </submittedName>
</protein>
<gene>
    <name evidence="2" type="ORF">K1718_02040</name>
</gene>
<dbReference type="InterPro" id="IPR051531">
    <property type="entry name" value="N-acetyltransferase"/>
</dbReference>
<reference evidence="2 3" key="1">
    <citation type="submission" date="2023-03" db="EMBL/GenBank/DDBJ databases">
        <title>Roseibium porphyridii sp. nov. and Roseibium rhodosorbium sp. nov. isolated from marine algae, Porphyridium cruentum and Rhodosorus marinus, respectively.</title>
        <authorList>
            <person name="Lee M.W."/>
            <person name="Choi B.J."/>
            <person name="Lee J.K."/>
            <person name="Choi D.G."/>
            <person name="Baek J.H."/>
            <person name="Bayburt H."/>
            <person name="Kim J.M."/>
            <person name="Han D.M."/>
            <person name="Kim K.H."/>
            <person name="Jeon C.O."/>
        </authorList>
    </citation>
    <scope>NUCLEOTIDE SEQUENCE [LARGE SCALE GENOMIC DNA]</scope>
    <source>
        <strain evidence="2 3">KMA01</strain>
    </source>
</reference>
<name>A0ABY8F7P5_9HYPH</name>
<organism evidence="2 3">
    <name type="scientific">Roseibium porphyridii</name>
    <dbReference type="NCBI Taxonomy" id="2866279"/>
    <lineage>
        <taxon>Bacteria</taxon>
        <taxon>Pseudomonadati</taxon>
        <taxon>Pseudomonadota</taxon>
        <taxon>Alphaproteobacteria</taxon>
        <taxon>Hyphomicrobiales</taxon>
        <taxon>Stappiaceae</taxon>
        <taxon>Roseibium</taxon>
    </lineage>
</organism>
<dbReference type="PANTHER" id="PTHR43792:SF1">
    <property type="entry name" value="N-ACETYLTRANSFERASE DOMAIN-CONTAINING PROTEIN"/>
    <property type="match status" value="1"/>
</dbReference>
<proteinExistence type="predicted"/>